<comment type="caution">
    <text evidence="1">The sequence shown here is derived from an EMBL/GenBank/DDBJ whole genome shotgun (WGS) entry which is preliminary data.</text>
</comment>
<reference evidence="1 2" key="1">
    <citation type="submission" date="2024-04" db="EMBL/GenBank/DDBJ databases">
        <title>Luteolibacter sp. isolated from soil.</title>
        <authorList>
            <person name="An J."/>
        </authorList>
    </citation>
    <scope>NUCLEOTIDE SEQUENCE [LARGE SCALE GENOMIC DNA]</scope>
    <source>
        <strain evidence="1 2">Y139</strain>
    </source>
</reference>
<organism evidence="1 2">
    <name type="scientific">Luteolibacter soli</name>
    <dbReference type="NCBI Taxonomy" id="3135280"/>
    <lineage>
        <taxon>Bacteria</taxon>
        <taxon>Pseudomonadati</taxon>
        <taxon>Verrucomicrobiota</taxon>
        <taxon>Verrucomicrobiia</taxon>
        <taxon>Verrucomicrobiales</taxon>
        <taxon>Verrucomicrobiaceae</taxon>
        <taxon>Luteolibacter</taxon>
    </lineage>
</organism>
<dbReference type="EMBL" id="JBBUKT010000005">
    <property type="protein sequence ID" value="MEK7951853.1"/>
    <property type="molecule type" value="Genomic_DNA"/>
</dbReference>
<protein>
    <submittedName>
        <fullName evidence="1">Uncharacterized protein</fullName>
    </submittedName>
</protein>
<evidence type="ECO:0000313" key="2">
    <source>
        <dbReference type="Proteomes" id="UP001371305"/>
    </source>
</evidence>
<gene>
    <name evidence="1" type="ORF">WKV53_15160</name>
</gene>
<dbReference type="RefSeq" id="WP_341405610.1">
    <property type="nucleotide sequence ID" value="NZ_JBBUKT010000005.1"/>
</dbReference>
<keyword evidence="2" id="KW-1185">Reference proteome</keyword>
<evidence type="ECO:0000313" key="1">
    <source>
        <dbReference type="EMBL" id="MEK7951853.1"/>
    </source>
</evidence>
<name>A0ABU9AVT0_9BACT</name>
<proteinExistence type="predicted"/>
<accession>A0ABU9AVT0</accession>
<sequence>MTDTEARVVAAWKEAAADLGIRFTSPFVVAAQDGRSHEYLGLVHQFGRRIGAVISVLHEPSEQTPRPAVDEYYWSILGPAYARYERQDFIDTLDDWQFFGSDAEHPSWYSGKSWT</sequence>
<dbReference type="Proteomes" id="UP001371305">
    <property type="component" value="Unassembled WGS sequence"/>
</dbReference>